<comment type="caution">
    <text evidence="4">The sequence shown here is derived from an EMBL/GenBank/DDBJ whole genome shotgun (WGS) entry which is preliminary data.</text>
</comment>
<dbReference type="Proteomes" id="UP000690515">
    <property type="component" value="Unassembled WGS sequence"/>
</dbReference>
<evidence type="ECO:0000313" key="4">
    <source>
        <dbReference type="EMBL" id="MBU2713075.1"/>
    </source>
</evidence>
<dbReference type="EMBL" id="JAGSOY010000060">
    <property type="protein sequence ID" value="MBU2713075.1"/>
    <property type="molecule type" value="Genomic_DNA"/>
</dbReference>
<reference evidence="4 5" key="1">
    <citation type="submission" date="2021-04" db="EMBL/GenBank/DDBJ databases">
        <authorList>
            <person name="Pira H."/>
            <person name="Risdian C."/>
            <person name="Wink J."/>
        </authorList>
    </citation>
    <scope>NUCLEOTIDE SEQUENCE [LARGE SCALE GENOMIC DNA]</scope>
    <source>
        <strain evidence="4 5">WH53</strain>
    </source>
</reference>
<evidence type="ECO:0000313" key="5">
    <source>
        <dbReference type="Proteomes" id="UP000690515"/>
    </source>
</evidence>
<protein>
    <recommendedName>
        <fullName evidence="2">Antitoxin</fullName>
    </recommendedName>
</protein>
<dbReference type="Pfam" id="PF02604">
    <property type="entry name" value="PhdYeFM_antitox"/>
    <property type="match status" value="1"/>
</dbReference>
<sequence length="84" mass="9621">MQKRTFSSYEFTQNPSEAKATSQFGPVFITEQGKPTHVLLTIDDYEQLTQLEPSILDLLKMPEDEDFDFEASKIEISTKPADFD</sequence>
<keyword evidence="5" id="KW-1185">Reference proteome</keyword>
<gene>
    <name evidence="4" type="ORF">KCG35_18565</name>
</gene>
<dbReference type="NCBIfam" id="TIGR01552">
    <property type="entry name" value="phd_fam"/>
    <property type="match status" value="1"/>
</dbReference>
<feature type="region of interest" description="Disordered" evidence="3">
    <location>
        <begin position="1"/>
        <end position="24"/>
    </location>
</feature>
<comment type="function">
    <text evidence="2">Antitoxin component of a type II toxin-antitoxin (TA) system.</text>
</comment>
<evidence type="ECO:0000256" key="2">
    <source>
        <dbReference type="RuleBase" id="RU362080"/>
    </source>
</evidence>
<dbReference type="InterPro" id="IPR036165">
    <property type="entry name" value="YefM-like_sf"/>
</dbReference>
<evidence type="ECO:0000256" key="3">
    <source>
        <dbReference type="SAM" id="MobiDB-lite"/>
    </source>
</evidence>
<dbReference type="InterPro" id="IPR006442">
    <property type="entry name" value="Antitoxin_Phd/YefM"/>
</dbReference>
<organism evidence="4 5">
    <name type="scientific">Zooshikella harenae</name>
    <dbReference type="NCBI Taxonomy" id="2827238"/>
    <lineage>
        <taxon>Bacteria</taxon>
        <taxon>Pseudomonadati</taxon>
        <taxon>Pseudomonadota</taxon>
        <taxon>Gammaproteobacteria</taxon>
        <taxon>Oceanospirillales</taxon>
        <taxon>Zooshikellaceae</taxon>
        <taxon>Zooshikella</taxon>
    </lineage>
</organism>
<name>A0ABS5ZGH8_9GAMM</name>
<dbReference type="SUPFAM" id="SSF143120">
    <property type="entry name" value="YefM-like"/>
    <property type="match status" value="1"/>
</dbReference>
<evidence type="ECO:0000256" key="1">
    <source>
        <dbReference type="ARBA" id="ARBA00009981"/>
    </source>
</evidence>
<dbReference type="RefSeq" id="WP_215821310.1">
    <property type="nucleotide sequence ID" value="NZ_JAGSOY010000060.1"/>
</dbReference>
<comment type="similarity">
    <text evidence="1 2">Belongs to the phD/YefM antitoxin family.</text>
</comment>
<accession>A0ABS5ZGH8</accession>
<dbReference type="Gene3D" id="3.40.1620.10">
    <property type="entry name" value="YefM-like domain"/>
    <property type="match status" value="1"/>
</dbReference>
<proteinExistence type="inferred from homology"/>